<dbReference type="InterPro" id="IPR001783">
    <property type="entry name" value="Lumazine-bd"/>
</dbReference>
<dbReference type="PIRSF" id="PIRSF000498">
    <property type="entry name" value="Riboflavin_syn_A"/>
    <property type="match status" value="1"/>
</dbReference>
<dbReference type="EMBL" id="BMZG01000013">
    <property type="protein sequence ID" value="GHA78853.1"/>
    <property type="molecule type" value="Genomic_DNA"/>
</dbReference>
<comment type="caution">
    <text evidence="12">The sequence shown here is derived from an EMBL/GenBank/DDBJ whole genome shotgun (WGS) entry which is preliminary data.</text>
</comment>
<reference evidence="12" key="1">
    <citation type="journal article" date="2014" name="Int. J. Syst. Evol. Microbiol.">
        <title>Complete genome sequence of Corynebacterium casei LMG S-19264T (=DSM 44701T), isolated from a smear-ripened cheese.</title>
        <authorList>
            <consortium name="US DOE Joint Genome Institute (JGI-PGF)"/>
            <person name="Walter F."/>
            <person name="Albersmeier A."/>
            <person name="Kalinowski J."/>
            <person name="Ruckert C."/>
        </authorList>
    </citation>
    <scope>NUCLEOTIDE SEQUENCE</scope>
    <source>
        <strain evidence="12">KCTC 32501</strain>
    </source>
</reference>
<feature type="domain" description="Lumazine-binding" evidence="11">
    <location>
        <begin position="101"/>
        <end position="201"/>
    </location>
</feature>
<name>A0A8J3G0G0_9BURK</name>
<evidence type="ECO:0000256" key="4">
    <source>
        <dbReference type="ARBA" id="ARBA00012827"/>
    </source>
</evidence>
<dbReference type="PROSITE" id="PS51177">
    <property type="entry name" value="LUMAZINE_BIND"/>
    <property type="match status" value="2"/>
</dbReference>
<protein>
    <recommendedName>
        <fullName evidence="5 9">Riboflavin synthase</fullName>
        <ecNumber evidence="4 9">2.5.1.9</ecNumber>
    </recommendedName>
</protein>
<dbReference type="InterPro" id="IPR017938">
    <property type="entry name" value="Riboflavin_synthase-like_b-brl"/>
</dbReference>
<feature type="repeat" description="Lumazine-binding" evidence="10">
    <location>
        <begin position="101"/>
        <end position="201"/>
    </location>
</feature>
<dbReference type="NCBIfam" id="TIGR00187">
    <property type="entry name" value="ribE"/>
    <property type="match status" value="1"/>
</dbReference>
<comment type="pathway">
    <text evidence="3">Cofactor biosynthesis; riboflavin biosynthesis; riboflavin from 2-hydroxy-3-oxobutyl phosphate and 5-amino-6-(D-ribitylamino)uracil: step 2/2.</text>
</comment>
<dbReference type="Pfam" id="PF00677">
    <property type="entry name" value="Lum_binding"/>
    <property type="match status" value="2"/>
</dbReference>
<dbReference type="InterPro" id="IPR026017">
    <property type="entry name" value="Lumazine-bd_dom"/>
</dbReference>
<keyword evidence="6" id="KW-0686">Riboflavin biosynthesis</keyword>
<dbReference type="Gene3D" id="2.40.30.20">
    <property type="match status" value="2"/>
</dbReference>
<dbReference type="RefSeq" id="WP_189493822.1">
    <property type="nucleotide sequence ID" value="NZ_BMZG01000013.1"/>
</dbReference>
<evidence type="ECO:0000256" key="10">
    <source>
        <dbReference type="PROSITE-ProRule" id="PRU00524"/>
    </source>
</evidence>
<dbReference type="GO" id="GO:0004746">
    <property type="term" value="F:riboflavin synthase activity"/>
    <property type="evidence" value="ECO:0007669"/>
    <property type="project" value="UniProtKB-UniRule"/>
</dbReference>
<evidence type="ECO:0000256" key="5">
    <source>
        <dbReference type="ARBA" id="ARBA00013950"/>
    </source>
</evidence>
<organism evidence="12 13">
    <name type="scientific">Formosimonas limnophila</name>
    <dbReference type="NCBI Taxonomy" id="1384487"/>
    <lineage>
        <taxon>Bacteria</taxon>
        <taxon>Pseudomonadati</taxon>
        <taxon>Pseudomonadota</taxon>
        <taxon>Betaproteobacteria</taxon>
        <taxon>Burkholderiales</taxon>
        <taxon>Burkholderiaceae</taxon>
        <taxon>Formosimonas</taxon>
    </lineage>
</organism>
<sequence>MFTGIIAAIGKISDVEPLGDAHAGTRLTIQAGDLDLSDVALGDSIAINGACMTAVAIDSTANTFTVDVSRESLNKTTGLSSVGFVNLEKAMRLSDRLGGHLVSGHVDDVAVIDSFKSVGESFKLIIKADKKWQRFMANKGSATIHGTSLTTNRVWSDETSVYASINLIPHTMSRTIFQYLQAGNKVNLEIDLLARYVDQLMSQSESS</sequence>
<comment type="catalytic activity">
    <reaction evidence="1">
        <text>2 6,7-dimethyl-8-(1-D-ribityl)lumazine + H(+) = 5-amino-6-(D-ribitylamino)uracil + riboflavin</text>
        <dbReference type="Rhea" id="RHEA:20772"/>
        <dbReference type="ChEBI" id="CHEBI:15378"/>
        <dbReference type="ChEBI" id="CHEBI:15934"/>
        <dbReference type="ChEBI" id="CHEBI:57986"/>
        <dbReference type="ChEBI" id="CHEBI:58201"/>
        <dbReference type="EC" id="2.5.1.9"/>
    </reaction>
</comment>
<dbReference type="AlphaFoldDB" id="A0A8J3G0G0"/>
<evidence type="ECO:0000256" key="9">
    <source>
        <dbReference type="NCBIfam" id="TIGR00187"/>
    </source>
</evidence>
<evidence type="ECO:0000259" key="11">
    <source>
        <dbReference type="PROSITE" id="PS51177"/>
    </source>
</evidence>
<dbReference type="InterPro" id="IPR023366">
    <property type="entry name" value="ATP_synth_asu-like_sf"/>
</dbReference>
<evidence type="ECO:0000256" key="3">
    <source>
        <dbReference type="ARBA" id="ARBA00004887"/>
    </source>
</evidence>
<proteinExistence type="predicted"/>
<evidence type="ECO:0000256" key="7">
    <source>
        <dbReference type="ARBA" id="ARBA00022679"/>
    </source>
</evidence>
<evidence type="ECO:0000256" key="8">
    <source>
        <dbReference type="ARBA" id="ARBA00022737"/>
    </source>
</evidence>
<evidence type="ECO:0000256" key="1">
    <source>
        <dbReference type="ARBA" id="ARBA00000968"/>
    </source>
</evidence>
<feature type="repeat" description="Lumazine-binding" evidence="10">
    <location>
        <begin position="1"/>
        <end position="100"/>
    </location>
</feature>
<evidence type="ECO:0000256" key="2">
    <source>
        <dbReference type="ARBA" id="ARBA00002803"/>
    </source>
</evidence>
<dbReference type="PANTHER" id="PTHR21098:SF12">
    <property type="entry name" value="RIBOFLAVIN SYNTHASE"/>
    <property type="match status" value="1"/>
</dbReference>
<dbReference type="PANTHER" id="PTHR21098">
    <property type="entry name" value="RIBOFLAVIN SYNTHASE ALPHA CHAIN"/>
    <property type="match status" value="1"/>
</dbReference>
<evidence type="ECO:0000313" key="12">
    <source>
        <dbReference type="EMBL" id="GHA78853.1"/>
    </source>
</evidence>
<accession>A0A8J3G0G0</accession>
<dbReference type="CDD" id="cd00402">
    <property type="entry name" value="Riboflavin_synthase_like"/>
    <property type="match status" value="1"/>
</dbReference>
<reference evidence="12" key="2">
    <citation type="submission" date="2020-09" db="EMBL/GenBank/DDBJ databases">
        <authorList>
            <person name="Sun Q."/>
            <person name="Kim S."/>
        </authorList>
    </citation>
    <scope>NUCLEOTIDE SEQUENCE</scope>
    <source>
        <strain evidence="12">KCTC 32501</strain>
    </source>
</reference>
<keyword evidence="8" id="KW-0677">Repeat</keyword>
<dbReference type="Proteomes" id="UP000614287">
    <property type="component" value="Unassembled WGS sequence"/>
</dbReference>
<keyword evidence="13" id="KW-1185">Reference proteome</keyword>
<keyword evidence="7" id="KW-0808">Transferase</keyword>
<dbReference type="GO" id="GO:0009231">
    <property type="term" value="P:riboflavin biosynthetic process"/>
    <property type="evidence" value="ECO:0007669"/>
    <property type="project" value="UniProtKB-KW"/>
</dbReference>
<comment type="function">
    <text evidence="2">Catalyzes the dismutation of two molecules of 6,7-dimethyl-8-ribityllumazine, resulting in the formation of riboflavin and 5-amino-6-(D-ribitylamino)uracil.</text>
</comment>
<dbReference type="EC" id="2.5.1.9" evidence="4 9"/>
<evidence type="ECO:0000256" key="6">
    <source>
        <dbReference type="ARBA" id="ARBA00022619"/>
    </source>
</evidence>
<evidence type="ECO:0000313" key="13">
    <source>
        <dbReference type="Proteomes" id="UP000614287"/>
    </source>
</evidence>
<dbReference type="SUPFAM" id="SSF63380">
    <property type="entry name" value="Riboflavin synthase domain-like"/>
    <property type="match status" value="2"/>
</dbReference>
<dbReference type="NCBIfam" id="NF006767">
    <property type="entry name" value="PRK09289.1"/>
    <property type="match status" value="1"/>
</dbReference>
<feature type="domain" description="Lumazine-binding" evidence="11">
    <location>
        <begin position="1"/>
        <end position="100"/>
    </location>
</feature>
<gene>
    <name evidence="12" type="primary">ribE</name>
    <name evidence="12" type="ORF">GCM10009007_19930</name>
</gene>